<gene>
    <name evidence="2" type="ORF">KDK95_32575</name>
</gene>
<dbReference type="Pfam" id="PF13546">
    <property type="entry name" value="DDE_5"/>
    <property type="match status" value="1"/>
</dbReference>
<proteinExistence type="predicted"/>
<dbReference type="PANTHER" id="PTHR33627:SF1">
    <property type="entry name" value="TRANSPOSASE"/>
    <property type="match status" value="1"/>
</dbReference>
<sequence length="409" mass="44929">MPLTSVAVRTSPPHHTIGTYAESVFSSLHRADQRRWAETYLHGILFADGKKSVRGIADSVGIFRANQSLQQFINQSPWKWEPVRRLIAQHLQAVRPTQAWVVHRVVIPKRGQRSVGVQRRFVPELGRSVNSQLILAVSLADEHTAVPVDWRIALGGDWCTDEALRQAAYIPDAVRGRTEGAEIMDMIDEMRSAWRLEPAPITGDIRHFPDAARLVGRLVHLGATFSLQVDGGFPLAGAGRLQALMHTRTACHGAERDAPTVRRLLDQQVQHPAGSVFDGPPGEGAVGRGGPSCRVRIVSALARPNVPRSGLQVHPRPLKVIGEVHQDGSTRYWVTNMLKHSIDDILAVNGVGLRGWRDPGVPESEFGLRDFEGRSYRGLHHHLTMVSAAFAFNALDGGYGLGRVGEDEG</sequence>
<comment type="caution">
    <text evidence="2">The sequence shown here is derived from an EMBL/GenBank/DDBJ whole genome shotgun (WGS) entry which is preliminary data.</text>
</comment>
<dbReference type="InterPro" id="IPR038721">
    <property type="entry name" value="IS701-like_DDE_dom"/>
</dbReference>
<name>A0A941IQ55_9ACTN</name>
<reference evidence="2" key="1">
    <citation type="submission" date="2021-04" db="EMBL/GenBank/DDBJ databases">
        <title>Genome based classification of Actinospica acidithermotolerans sp. nov., an actinobacterium isolated from an Indonesian hot spring.</title>
        <authorList>
            <person name="Kusuma A.B."/>
            <person name="Putra K.E."/>
            <person name="Nafisah S."/>
            <person name="Loh J."/>
            <person name="Nouioui I."/>
            <person name="Goodfellow M."/>
        </authorList>
    </citation>
    <scope>NUCLEOTIDE SEQUENCE</scope>
    <source>
        <strain evidence="2">MGRD01-02</strain>
    </source>
</reference>
<evidence type="ECO:0000313" key="3">
    <source>
        <dbReference type="Proteomes" id="UP000676325"/>
    </source>
</evidence>
<dbReference type="Proteomes" id="UP000676325">
    <property type="component" value="Unassembled WGS sequence"/>
</dbReference>
<protein>
    <submittedName>
        <fullName evidence="2">Transposase</fullName>
    </submittedName>
</protein>
<dbReference type="InterPro" id="IPR039365">
    <property type="entry name" value="IS701-like"/>
</dbReference>
<dbReference type="RefSeq" id="WP_212522205.1">
    <property type="nucleotide sequence ID" value="NZ_JAGSOH010000183.1"/>
</dbReference>
<evidence type="ECO:0000313" key="2">
    <source>
        <dbReference type="EMBL" id="MBR7831086.1"/>
    </source>
</evidence>
<evidence type="ECO:0000259" key="1">
    <source>
        <dbReference type="Pfam" id="PF13546"/>
    </source>
</evidence>
<feature type="domain" description="Transposase IS701-like DDE" evidence="1">
    <location>
        <begin position="24"/>
        <end position="231"/>
    </location>
</feature>
<dbReference type="PANTHER" id="PTHR33627">
    <property type="entry name" value="TRANSPOSASE"/>
    <property type="match status" value="1"/>
</dbReference>
<keyword evidence="3" id="KW-1185">Reference proteome</keyword>
<accession>A0A941IQ55</accession>
<organism evidence="2 3">
    <name type="scientific">Actinospica acidithermotolerans</name>
    <dbReference type="NCBI Taxonomy" id="2828514"/>
    <lineage>
        <taxon>Bacteria</taxon>
        <taxon>Bacillati</taxon>
        <taxon>Actinomycetota</taxon>
        <taxon>Actinomycetes</taxon>
        <taxon>Catenulisporales</taxon>
        <taxon>Actinospicaceae</taxon>
        <taxon>Actinospica</taxon>
    </lineage>
</organism>
<dbReference type="EMBL" id="JAGSOH010000183">
    <property type="protein sequence ID" value="MBR7831086.1"/>
    <property type="molecule type" value="Genomic_DNA"/>
</dbReference>
<dbReference type="AlphaFoldDB" id="A0A941IQ55"/>